<evidence type="ECO:0000313" key="1">
    <source>
        <dbReference type="EMBL" id="VDP37806.1"/>
    </source>
</evidence>
<protein>
    <submittedName>
        <fullName evidence="1">Uncharacterized protein</fullName>
    </submittedName>
</protein>
<evidence type="ECO:0000313" key="2">
    <source>
        <dbReference type="Proteomes" id="UP000269396"/>
    </source>
</evidence>
<keyword evidence="2" id="KW-1185">Reference proteome</keyword>
<accession>A0A183NYG5</accession>
<dbReference type="EMBL" id="UZAL01028025">
    <property type="protein sequence ID" value="VDP37806.1"/>
    <property type="molecule type" value="Genomic_DNA"/>
</dbReference>
<sequence>MGRTLGEVLSRPAPLDPPNIESVHKDIPIVVTPPKIEEIRLAIGQIKIGMAAGPDNIRSEALKSDKELTAKMLHILFGEIK</sequence>
<proteinExistence type="predicted"/>
<dbReference type="Proteomes" id="UP000269396">
    <property type="component" value="Unassembled WGS sequence"/>
</dbReference>
<reference evidence="1 2" key="1">
    <citation type="submission" date="2018-11" db="EMBL/GenBank/DDBJ databases">
        <authorList>
            <consortium name="Pathogen Informatics"/>
        </authorList>
    </citation>
    <scope>NUCLEOTIDE SEQUENCE [LARGE SCALE GENOMIC DNA]</scope>
    <source>
        <strain>Denwood</strain>
        <strain evidence="2">Zambia</strain>
    </source>
</reference>
<organism evidence="1 2">
    <name type="scientific">Schistosoma mattheei</name>
    <dbReference type="NCBI Taxonomy" id="31246"/>
    <lineage>
        <taxon>Eukaryota</taxon>
        <taxon>Metazoa</taxon>
        <taxon>Spiralia</taxon>
        <taxon>Lophotrochozoa</taxon>
        <taxon>Platyhelminthes</taxon>
        <taxon>Trematoda</taxon>
        <taxon>Digenea</taxon>
        <taxon>Strigeidida</taxon>
        <taxon>Schistosomatoidea</taxon>
        <taxon>Schistosomatidae</taxon>
        <taxon>Schistosoma</taxon>
    </lineage>
</organism>
<name>A0A183NYG5_9TREM</name>
<gene>
    <name evidence="1" type="ORF">SMTD_LOCUS7151</name>
</gene>
<dbReference type="AlphaFoldDB" id="A0A183NYG5"/>